<reference evidence="2 3" key="2">
    <citation type="journal article" date="2016" name="Genome Announc.">
        <title>Complete Genome Sequence of Sphingopyxis terrae Strain 203-1 (NBRC 111660), a Polyethylene Glycol Degrader.</title>
        <authorList>
            <person name="Ohtsubo Y."/>
            <person name="Nonoyama S."/>
            <person name="Nagata Y."/>
            <person name="Numata M."/>
            <person name="Tsuchikane K."/>
            <person name="Hosoyama A."/>
            <person name="Yamazoe A."/>
            <person name="Tsuda M."/>
            <person name="Fujita N."/>
            <person name="Kawai F."/>
        </authorList>
    </citation>
    <scope>NUCLEOTIDE SEQUENCE [LARGE SCALE GENOMIC DNA]</scope>
    <source>
        <strain evidence="2 3">203-1</strain>
    </source>
</reference>
<dbReference type="PROSITE" id="PS51257">
    <property type="entry name" value="PROKAR_LIPOPROTEIN"/>
    <property type="match status" value="1"/>
</dbReference>
<keyword evidence="1" id="KW-1133">Transmembrane helix</keyword>
<feature type="transmembrane region" description="Helical" evidence="1">
    <location>
        <begin position="72"/>
        <end position="91"/>
    </location>
</feature>
<feature type="transmembrane region" description="Helical" evidence="1">
    <location>
        <begin position="41"/>
        <end position="60"/>
    </location>
</feature>
<feature type="transmembrane region" description="Helical" evidence="1">
    <location>
        <begin position="97"/>
        <end position="116"/>
    </location>
</feature>
<dbReference type="AlphaFoldDB" id="A0A142W1B0"/>
<evidence type="ECO:0000313" key="3">
    <source>
        <dbReference type="Proteomes" id="UP000076234"/>
    </source>
</evidence>
<feature type="transmembrane region" description="Helical" evidence="1">
    <location>
        <begin position="12"/>
        <end position="35"/>
    </location>
</feature>
<evidence type="ECO:0000256" key="1">
    <source>
        <dbReference type="SAM" id="Phobius"/>
    </source>
</evidence>
<organism evidence="2 3">
    <name type="scientific">Sphingopyxis terrae subsp. terrae NBRC 15098</name>
    <dbReference type="NCBI Taxonomy" id="1219058"/>
    <lineage>
        <taxon>Bacteria</taxon>
        <taxon>Pseudomonadati</taxon>
        <taxon>Pseudomonadota</taxon>
        <taxon>Alphaproteobacteria</taxon>
        <taxon>Sphingomonadales</taxon>
        <taxon>Sphingomonadaceae</taxon>
        <taxon>Sphingopyxis</taxon>
    </lineage>
</organism>
<accession>A0A142W1B0</accession>
<protein>
    <submittedName>
        <fullName evidence="2">Uncharacterized protein</fullName>
    </submittedName>
</protein>
<gene>
    <name evidence="2" type="ORF">AOA14_14750</name>
</gene>
<dbReference type="RefSeq" id="WP_202988276.1">
    <property type="nucleotide sequence ID" value="NZ_CP013342.1"/>
</dbReference>
<name>A0A142W1B0_9SPHN</name>
<proteinExistence type="predicted"/>
<dbReference type="Proteomes" id="UP000076234">
    <property type="component" value="Chromosome"/>
</dbReference>
<keyword evidence="1" id="KW-0472">Membrane</keyword>
<evidence type="ECO:0000313" key="2">
    <source>
        <dbReference type="EMBL" id="AMU95870.1"/>
    </source>
</evidence>
<keyword evidence="1" id="KW-0812">Transmembrane</keyword>
<dbReference type="EMBL" id="CP013342">
    <property type="protein sequence ID" value="AMU95870.1"/>
    <property type="molecule type" value="Genomic_DNA"/>
</dbReference>
<dbReference type="KEGG" id="ster:AOA14_14750"/>
<sequence>MSYFNLKNSLVIDAITCSILFLACVFATAPVAALLGLPTGLVAAAGWIGLPSAALMLFVAGQKNPSRTLANLIAIGNLGWVAASFAVLAMFAGQMSWTGIAILIVQAIVVLELALFEGKGAAALPRAAAA</sequence>
<reference evidence="3" key="1">
    <citation type="submission" date="2015-11" db="EMBL/GenBank/DDBJ databases">
        <title>Complete genome sequence of a polyethylene glycol-degrading strain Sphingopyxis terrae strain 203-1 (NBRC 15098).</title>
        <authorList>
            <person name="Yoshiyuki O."/>
            <person name="Shouta N."/>
            <person name="Nagata Y."/>
            <person name="Numata M."/>
            <person name="Tsuchikane K."/>
            <person name="Hosoyama A."/>
            <person name="Yamazoe A."/>
            <person name="Tsuda M."/>
            <person name="Fujita N."/>
            <person name="Kawai F."/>
        </authorList>
    </citation>
    <scope>NUCLEOTIDE SEQUENCE [LARGE SCALE GENOMIC DNA]</scope>
    <source>
        <strain evidence="3">203-1</strain>
    </source>
</reference>